<feature type="chain" id="PRO_5004577774" description="AMP-dependent synthetase/ligase domain-containing protein" evidence="3">
    <location>
        <begin position="25"/>
        <end position="319"/>
    </location>
</feature>
<sequence length="319" mass="35226">MASNTTYLMPVLFGSLFLNVPCHPIDPTFSKEAIEHSWSKTKPKIIFCEGKLVQMVKKAIFDTGLKCDIYTLNGEVTGIKKVEDLFVAKTNDESNFQPLEIESGDQTAIVLCSSGSTGLSKAVTISHKYWTQLFSIFTDTDQDIVLTFSSLYWLSGLMGFLNAGITGATHLLISEPFHPDLALHLIDKYKVTKTLLPPRNIALILNSPEIGKKSLKSLRTVTCGGARLPPEIRQRFKQQLVPNCLLLFGYGMTEKGLIAAAFIEEKVDSTGVVGFNTEIKIVDEEGNNLGVGEDGEIMVRNPVKWSGYYGDQEATDEVY</sequence>
<dbReference type="InterPro" id="IPR042099">
    <property type="entry name" value="ANL_N_sf"/>
</dbReference>
<dbReference type="AlphaFoldDB" id="T1GZZ7"/>
<dbReference type="EMBL" id="CAQQ02159894">
    <property type="status" value="NOT_ANNOTATED_CDS"/>
    <property type="molecule type" value="Genomic_DNA"/>
</dbReference>
<evidence type="ECO:0000259" key="4">
    <source>
        <dbReference type="Pfam" id="PF00501"/>
    </source>
</evidence>
<evidence type="ECO:0000256" key="3">
    <source>
        <dbReference type="SAM" id="SignalP"/>
    </source>
</evidence>
<proteinExistence type="predicted"/>
<dbReference type="STRING" id="36166.T1GZZ7"/>
<dbReference type="OMA" id="TISHKYW"/>
<organism evidence="5 6">
    <name type="scientific">Megaselia scalaris</name>
    <name type="common">Humpbacked fly</name>
    <name type="synonym">Phora scalaris</name>
    <dbReference type="NCBI Taxonomy" id="36166"/>
    <lineage>
        <taxon>Eukaryota</taxon>
        <taxon>Metazoa</taxon>
        <taxon>Ecdysozoa</taxon>
        <taxon>Arthropoda</taxon>
        <taxon>Hexapoda</taxon>
        <taxon>Insecta</taxon>
        <taxon>Pterygota</taxon>
        <taxon>Neoptera</taxon>
        <taxon>Endopterygota</taxon>
        <taxon>Diptera</taxon>
        <taxon>Brachycera</taxon>
        <taxon>Muscomorpha</taxon>
        <taxon>Platypezoidea</taxon>
        <taxon>Phoridae</taxon>
        <taxon>Megaseliini</taxon>
        <taxon>Megaselia</taxon>
    </lineage>
</organism>
<dbReference type="Proteomes" id="UP000015102">
    <property type="component" value="Unassembled WGS sequence"/>
</dbReference>
<evidence type="ECO:0000313" key="6">
    <source>
        <dbReference type="Proteomes" id="UP000015102"/>
    </source>
</evidence>
<dbReference type="InterPro" id="IPR020845">
    <property type="entry name" value="AMP-binding_CS"/>
</dbReference>
<feature type="domain" description="AMP-dependent synthetase/ligase" evidence="4">
    <location>
        <begin position="2"/>
        <end position="309"/>
    </location>
</feature>
<dbReference type="SUPFAM" id="SSF56801">
    <property type="entry name" value="Acetyl-CoA synthetase-like"/>
    <property type="match status" value="1"/>
</dbReference>
<dbReference type="Pfam" id="PF00501">
    <property type="entry name" value="AMP-binding"/>
    <property type="match status" value="1"/>
</dbReference>
<reference evidence="6" key="1">
    <citation type="submission" date="2013-02" db="EMBL/GenBank/DDBJ databases">
        <authorList>
            <person name="Hughes D."/>
        </authorList>
    </citation>
    <scope>NUCLEOTIDE SEQUENCE</scope>
    <source>
        <strain>Durham</strain>
        <strain evidence="6">NC isolate 2 -- Noor lab</strain>
    </source>
</reference>
<dbReference type="GO" id="GO:0004467">
    <property type="term" value="F:long-chain fatty acid-CoA ligase activity"/>
    <property type="evidence" value="ECO:0007669"/>
    <property type="project" value="TreeGrafter"/>
</dbReference>
<reference evidence="5" key="2">
    <citation type="submission" date="2015-06" db="UniProtKB">
        <authorList>
            <consortium name="EnsemblMetazoa"/>
        </authorList>
    </citation>
    <scope>IDENTIFICATION</scope>
</reference>
<dbReference type="PANTHER" id="PTHR24096:SF353">
    <property type="entry name" value="GH16244P-RELATED"/>
    <property type="match status" value="1"/>
</dbReference>
<dbReference type="InterPro" id="IPR000873">
    <property type="entry name" value="AMP-dep_synth/lig_dom"/>
</dbReference>
<evidence type="ECO:0000313" key="5">
    <source>
        <dbReference type="EnsemblMetazoa" id="MESCA009459-PA"/>
    </source>
</evidence>
<dbReference type="GO" id="GO:0005777">
    <property type="term" value="C:peroxisome"/>
    <property type="evidence" value="ECO:0007669"/>
    <property type="project" value="UniProtKB-SubCell"/>
</dbReference>
<dbReference type="Gene3D" id="3.40.50.12780">
    <property type="entry name" value="N-terminal domain of ligase-like"/>
    <property type="match status" value="1"/>
</dbReference>
<evidence type="ECO:0000256" key="1">
    <source>
        <dbReference type="ARBA" id="ARBA00004275"/>
    </source>
</evidence>
<accession>T1GZZ7</accession>
<keyword evidence="3" id="KW-0732">Signal</keyword>
<evidence type="ECO:0000256" key="2">
    <source>
        <dbReference type="ARBA" id="ARBA00023140"/>
    </source>
</evidence>
<dbReference type="FunFam" id="3.40.50.12780:FF:000025">
    <property type="entry name" value="luciferin 4-monooxygenase"/>
    <property type="match status" value="1"/>
</dbReference>
<protein>
    <recommendedName>
        <fullName evidence="4">AMP-dependent synthetase/ligase domain-containing protein</fullName>
    </recommendedName>
</protein>
<keyword evidence="2" id="KW-0576">Peroxisome</keyword>
<dbReference type="EnsemblMetazoa" id="MESCA009459-RA">
    <property type="protein sequence ID" value="MESCA009459-PA"/>
    <property type="gene ID" value="MESCA009459"/>
</dbReference>
<name>T1GZZ7_MEGSC</name>
<dbReference type="PANTHER" id="PTHR24096">
    <property type="entry name" value="LONG-CHAIN-FATTY-ACID--COA LIGASE"/>
    <property type="match status" value="1"/>
</dbReference>
<feature type="signal peptide" evidence="3">
    <location>
        <begin position="1"/>
        <end position="24"/>
    </location>
</feature>
<dbReference type="GO" id="GO:0046949">
    <property type="term" value="P:fatty-acyl-CoA biosynthetic process"/>
    <property type="evidence" value="ECO:0007669"/>
    <property type="project" value="TreeGrafter"/>
</dbReference>
<comment type="subcellular location">
    <subcellularLocation>
        <location evidence="1">Peroxisome</location>
    </subcellularLocation>
</comment>
<keyword evidence="6" id="KW-1185">Reference proteome</keyword>
<dbReference type="PROSITE" id="PS00455">
    <property type="entry name" value="AMP_BINDING"/>
    <property type="match status" value="1"/>
</dbReference>
<dbReference type="HOGENOM" id="CLU_873113_0_0_1"/>